<dbReference type="EMBL" id="JAACXV010013930">
    <property type="protein sequence ID" value="KAF7271620.1"/>
    <property type="molecule type" value="Genomic_DNA"/>
</dbReference>
<keyword evidence="3" id="KW-0805">Transcription regulation</keyword>
<proteinExistence type="predicted"/>
<keyword evidence="2" id="KW-0677">Repeat</keyword>
<dbReference type="InterPro" id="IPR043451">
    <property type="entry name" value="Myocardin-like"/>
</dbReference>
<feature type="signal peptide" evidence="10">
    <location>
        <begin position="1"/>
        <end position="20"/>
    </location>
</feature>
<feature type="chain" id="PRO_5032822931" description="SAP domain-containing protein" evidence="10">
    <location>
        <begin position="21"/>
        <end position="893"/>
    </location>
</feature>
<evidence type="ECO:0000256" key="4">
    <source>
        <dbReference type="ARBA" id="ARBA00023054"/>
    </source>
</evidence>
<dbReference type="PROSITE" id="PS51073">
    <property type="entry name" value="RPEL"/>
    <property type="match status" value="1"/>
</dbReference>
<dbReference type="GO" id="GO:0005634">
    <property type="term" value="C:nucleus"/>
    <property type="evidence" value="ECO:0007669"/>
    <property type="project" value="UniProtKB-SubCell"/>
</dbReference>
<keyword evidence="4 8" id="KW-0175">Coiled coil</keyword>
<feature type="compositionally biased region" description="Low complexity" evidence="9">
    <location>
        <begin position="346"/>
        <end position="362"/>
    </location>
</feature>
<evidence type="ECO:0000256" key="8">
    <source>
        <dbReference type="SAM" id="Coils"/>
    </source>
</evidence>
<gene>
    <name evidence="12" type="ORF">GWI33_015525</name>
</gene>
<dbReference type="Gene3D" id="1.10.720.30">
    <property type="entry name" value="SAP domain"/>
    <property type="match status" value="1"/>
</dbReference>
<evidence type="ECO:0000256" key="1">
    <source>
        <dbReference type="ARBA" id="ARBA00004123"/>
    </source>
</evidence>
<feature type="region of interest" description="Disordered" evidence="9">
    <location>
        <begin position="423"/>
        <end position="455"/>
    </location>
</feature>
<keyword evidence="13" id="KW-1185">Reference proteome</keyword>
<evidence type="ECO:0000256" key="2">
    <source>
        <dbReference type="ARBA" id="ARBA00022737"/>
    </source>
</evidence>
<dbReference type="Pfam" id="PF02755">
    <property type="entry name" value="RPEL"/>
    <property type="match status" value="1"/>
</dbReference>
<sequence>MRKLLHFLVLFYLISPEGEASPEETFGSTGGPGYNATSWSTKRPPRQELERRHILEADALHADPSLAERQRMLKKARLADQLNDQLSHRPGPLELIQKNILHTEEPIEQAVKTGKIPYKATSEGSLKRPQLPQNYVNPEEDSQGSSEGDTVSPGPSDVLETAAKSAGIVVSLYQHAEGPVVLTSTAPVLNKDSGEQFVFTDLCRQVPGPLLSQASASSPGSTSLVSSTSTLSPLSSVASPVPSIASQPATPAPMCKLSHVKTDAPGKDKNRKKCKSKTAPKARTIKFHEYKGPPSAQKNNSSSCTTGESSYDLLLKQQTLLLHCQLQLQHKYRQIILPAHKSPGDSSASSSSTSNNCNGNINIQQHSPVTSTTSEPSAVGRITGRLEDMKVSDLKAELKRRSLPVSGSKPQLIERLKSYTNQMNNDVSHNGQGSVDSSVHSERSQDVGSPHDSLKNESQDLMEIADPLSSGVQADQKSPDMSQAISEDLVREQQRKIKELERQLSAMSQKQVFGSPRAELQKHIQAKQQQQQQLNQLQQQQQQQSAHQQQNIAMPVRQLQALQAKQTQVNEEQQRLQQQQHVAFQNQKNLAGLLMNDNDIKGIEFVLNSTDAALVCQLMHGKATKGVNGHNRTHSLPNVLTSIVKPQLKKEFIEDTNKHFPDQPPKKEFIEDFKQFGDVKIKFLGENGDSKPPPLYEEATRQMGKKNSVKSQVVDDVLDILIKNGELPASAASYPSTPGSAGTKNQEPVYPIAGQQPADGQGNVQMFENIPDTGVLNDIDPSELLDNYIVPDINQFFMDLGENGQQENNNVQNQNGAEPMDTEEWLDSLIANDNYVGTNGSGGGMTSLQPENPALGDYDPLLGVHDETFDPFNLEEFRSPADMMLPWDRIDTV</sequence>
<accession>A0A834M9N4</accession>
<feature type="compositionally biased region" description="Polar residues" evidence="9">
    <location>
        <begin position="296"/>
        <end position="308"/>
    </location>
</feature>
<comment type="caution">
    <text evidence="12">The sequence shown here is derived from an EMBL/GenBank/DDBJ whole genome shotgun (WGS) entry which is preliminary data.</text>
</comment>
<dbReference type="InterPro" id="IPR036361">
    <property type="entry name" value="SAP_dom_sf"/>
</dbReference>
<dbReference type="GO" id="GO:0045944">
    <property type="term" value="P:positive regulation of transcription by RNA polymerase II"/>
    <property type="evidence" value="ECO:0007669"/>
    <property type="project" value="TreeGrafter"/>
</dbReference>
<feature type="domain" description="SAP" evidence="11">
    <location>
        <begin position="386"/>
        <end position="420"/>
    </location>
</feature>
<dbReference type="AlphaFoldDB" id="A0A834M9N4"/>
<keyword evidence="6" id="KW-0539">Nucleus</keyword>
<dbReference type="Proteomes" id="UP000625711">
    <property type="component" value="Unassembled WGS sequence"/>
</dbReference>
<feature type="region of interest" description="Disordered" evidence="9">
    <location>
        <begin position="20"/>
        <end position="47"/>
    </location>
</feature>
<dbReference type="Gene3D" id="6.10.150.10">
    <property type="match status" value="1"/>
</dbReference>
<dbReference type="OrthoDB" id="197676at2759"/>
<comment type="subcellular location">
    <subcellularLocation>
        <location evidence="1">Nucleus</location>
    </subcellularLocation>
</comment>
<feature type="region of interest" description="Disordered" evidence="9">
    <location>
        <begin position="341"/>
        <end position="384"/>
    </location>
</feature>
<dbReference type="SMART" id="SM00513">
    <property type="entry name" value="SAP"/>
    <property type="match status" value="1"/>
</dbReference>
<feature type="compositionally biased region" description="Basic residues" evidence="9">
    <location>
        <begin position="269"/>
        <end position="285"/>
    </location>
</feature>
<evidence type="ECO:0000259" key="11">
    <source>
        <dbReference type="PROSITE" id="PS50800"/>
    </source>
</evidence>
<dbReference type="PROSITE" id="PS50800">
    <property type="entry name" value="SAP"/>
    <property type="match status" value="1"/>
</dbReference>
<evidence type="ECO:0000256" key="6">
    <source>
        <dbReference type="ARBA" id="ARBA00023242"/>
    </source>
</evidence>
<feature type="region of interest" description="Disordered" evidence="9">
    <location>
        <begin position="212"/>
        <end position="308"/>
    </location>
</feature>
<reference evidence="12" key="1">
    <citation type="submission" date="2020-08" db="EMBL/GenBank/DDBJ databases">
        <title>Genome sequencing and assembly of the red palm weevil Rhynchophorus ferrugineus.</title>
        <authorList>
            <person name="Dias G.B."/>
            <person name="Bergman C.M."/>
            <person name="Manee M."/>
        </authorList>
    </citation>
    <scope>NUCLEOTIDE SEQUENCE</scope>
    <source>
        <strain evidence="12">AA-2017</strain>
        <tissue evidence="12">Whole larva</tissue>
    </source>
</reference>
<dbReference type="SUPFAM" id="SSF68906">
    <property type="entry name" value="SAP domain"/>
    <property type="match status" value="1"/>
</dbReference>
<evidence type="ECO:0000256" key="10">
    <source>
        <dbReference type="SAM" id="SignalP"/>
    </source>
</evidence>
<dbReference type="PANTHER" id="PTHR22793:SF12">
    <property type="entry name" value="MYOCARDIN-RELATED TRANSCRIPTION FACTOR, ISOFORM H"/>
    <property type="match status" value="1"/>
</dbReference>
<feature type="repeat" description="RPEL" evidence="7">
    <location>
        <begin position="80"/>
        <end position="105"/>
    </location>
</feature>
<dbReference type="GO" id="GO:0003713">
    <property type="term" value="F:transcription coactivator activity"/>
    <property type="evidence" value="ECO:0007669"/>
    <property type="project" value="TreeGrafter"/>
</dbReference>
<feature type="compositionally biased region" description="Polar residues" evidence="9">
    <location>
        <begin position="423"/>
        <end position="438"/>
    </location>
</feature>
<feature type="coiled-coil region" evidence="8">
    <location>
        <begin position="483"/>
        <end position="582"/>
    </location>
</feature>
<evidence type="ECO:0000313" key="12">
    <source>
        <dbReference type="EMBL" id="KAF7271620.1"/>
    </source>
</evidence>
<feature type="compositionally biased region" description="Polar residues" evidence="9">
    <location>
        <begin position="363"/>
        <end position="376"/>
    </location>
</feature>
<dbReference type="InterPro" id="IPR004018">
    <property type="entry name" value="RPEL_repeat"/>
</dbReference>
<name>A0A834M9N4_RHYFE</name>
<protein>
    <recommendedName>
        <fullName evidence="11">SAP domain-containing protein</fullName>
    </recommendedName>
</protein>
<keyword evidence="10" id="KW-0732">Signal</keyword>
<evidence type="ECO:0000256" key="9">
    <source>
        <dbReference type="SAM" id="MobiDB-lite"/>
    </source>
</evidence>
<dbReference type="InterPro" id="IPR003034">
    <property type="entry name" value="SAP_dom"/>
</dbReference>
<evidence type="ECO:0000256" key="5">
    <source>
        <dbReference type="ARBA" id="ARBA00023163"/>
    </source>
</evidence>
<evidence type="ECO:0000313" key="13">
    <source>
        <dbReference type="Proteomes" id="UP000625711"/>
    </source>
</evidence>
<evidence type="ECO:0000256" key="3">
    <source>
        <dbReference type="ARBA" id="ARBA00023015"/>
    </source>
</evidence>
<evidence type="ECO:0000256" key="7">
    <source>
        <dbReference type="PROSITE-ProRule" id="PRU00401"/>
    </source>
</evidence>
<dbReference type="Pfam" id="PF02037">
    <property type="entry name" value="SAP"/>
    <property type="match status" value="1"/>
</dbReference>
<keyword evidence="5" id="KW-0804">Transcription</keyword>
<feature type="region of interest" description="Disordered" evidence="9">
    <location>
        <begin position="118"/>
        <end position="158"/>
    </location>
</feature>
<feature type="compositionally biased region" description="Low complexity" evidence="9">
    <location>
        <begin position="212"/>
        <end position="249"/>
    </location>
</feature>
<dbReference type="SMART" id="SM00707">
    <property type="entry name" value="RPEL"/>
    <property type="match status" value="2"/>
</dbReference>
<dbReference type="PANTHER" id="PTHR22793">
    <property type="entry name" value="MYOCARDIN-RELATED TRANSCRIPTION FACTOR-RELATED"/>
    <property type="match status" value="1"/>
</dbReference>
<organism evidence="12 13">
    <name type="scientific">Rhynchophorus ferrugineus</name>
    <name type="common">Red palm weevil</name>
    <name type="synonym">Curculio ferrugineus</name>
    <dbReference type="NCBI Taxonomy" id="354439"/>
    <lineage>
        <taxon>Eukaryota</taxon>
        <taxon>Metazoa</taxon>
        <taxon>Ecdysozoa</taxon>
        <taxon>Arthropoda</taxon>
        <taxon>Hexapoda</taxon>
        <taxon>Insecta</taxon>
        <taxon>Pterygota</taxon>
        <taxon>Neoptera</taxon>
        <taxon>Endopterygota</taxon>
        <taxon>Coleoptera</taxon>
        <taxon>Polyphaga</taxon>
        <taxon>Cucujiformia</taxon>
        <taxon>Curculionidae</taxon>
        <taxon>Dryophthorinae</taxon>
        <taxon>Rhynchophorus</taxon>
    </lineage>
</organism>